<comment type="similarity">
    <text evidence="4">Belongs to the arginase family.</text>
</comment>
<dbReference type="GO" id="GO:0004053">
    <property type="term" value="F:arginase activity"/>
    <property type="evidence" value="ECO:0007669"/>
    <property type="project" value="TreeGrafter"/>
</dbReference>
<comment type="caution">
    <text evidence="5">The sequence shown here is derived from an EMBL/GenBank/DDBJ whole genome shotgun (WGS) entry which is preliminary data.</text>
</comment>
<evidence type="ECO:0000256" key="2">
    <source>
        <dbReference type="ARBA" id="ARBA00022801"/>
    </source>
</evidence>
<evidence type="ECO:0000313" key="6">
    <source>
        <dbReference type="Proteomes" id="UP000241229"/>
    </source>
</evidence>
<dbReference type="PANTHER" id="PTHR43782">
    <property type="entry name" value="ARGINASE"/>
    <property type="match status" value="1"/>
</dbReference>
<protein>
    <submittedName>
        <fullName evidence="5">Arginase</fullName>
    </submittedName>
</protein>
<evidence type="ECO:0000256" key="3">
    <source>
        <dbReference type="ARBA" id="ARBA00023211"/>
    </source>
</evidence>
<reference evidence="5 6" key="1">
    <citation type="submission" date="2018-03" db="EMBL/GenBank/DDBJ databases">
        <title>The draft genome of Mesorhizobium sp. 6GN-30.</title>
        <authorList>
            <person name="Liu L."/>
            <person name="Li L."/>
            <person name="Wang T."/>
            <person name="Zhang X."/>
            <person name="Liang L."/>
        </authorList>
    </citation>
    <scope>NUCLEOTIDE SEQUENCE [LARGE SCALE GENOMIC DNA]</scope>
    <source>
        <strain evidence="5 6">6GN30</strain>
    </source>
</reference>
<dbReference type="RefSeq" id="WP_106774186.1">
    <property type="nucleotide sequence ID" value="NZ_PXYK01000022.1"/>
</dbReference>
<name>A0A2P7S1L1_9HYPH</name>
<organism evidence="5 6">
    <name type="scientific">Kumtagia ephedrae</name>
    <dbReference type="NCBI Taxonomy" id="2116701"/>
    <lineage>
        <taxon>Bacteria</taxon>
        <taxon>Pseudomonadati</taxon>
        <taxon>Pseudomonadota</taxon>
        <taxon>Alphaproteobacteria</taxon>
        <taxon>Hyphomicrobiales</taxon>
        <taxon>Phyllobacteriaceae</taxon>
        <taxon>Kumtagia</taxon>
    </lineage>
</organism>
<dbReference type="OrthoDB" id="9788689at2"/>
<dbReference type="PROSITE" id="PS51409">
    <property type="entry name" value="ARGINASE_2"/>
    <property type="match status" value="1"/>
</dbReference>
<dbReference type="EMBL" id="PXYK01000022">
    <property type="protein sequence ID" value="PSJ56358.1"/>
    <property type="molecule type" value="Genomic_DNA"/>
</dbReference>
<evidence type="ECO:0000256" key="1">
    <source>
        <dbReference type="ARBA" id="ARBA00022723"/>
    </source>
</evidence>
<dbReference type="SUPFAM" id="SSF52768">
    <property type="entry name" value="Arginase/deacetylase"/>
    <property type="match status" value="1"/>
</dbReference>
<gene>
    <name evidence="5" type="ORF">C7I84_21045</name>
</gene>
<dbReference type="AlphaFoldDB" id="A0A2P7S1L1"/>
<evidence type="ECO:0000313" key="5">
    <source>
        <dbReference type="EMBL" id="PSJ56358.1"/>
    </source>
</evidence>
<evidence type="ECO:0000256" key="4">
    <source>
        <dbReference type="PROSITE-ProRule" id="PRU00742"/>
    </source>
</evidence>
<keyword evidence="3" id="KW-0464">Manganese</keyword>
<dbReference type="Pfam" id="PF00491">
    <property type="entry name" value="Arginase"/>
    <property type="match status" value="1"/>
</dbReference>
<dbReference type="Proteomes" id="UP000241229">
    <property type="component" value="Unassembled WGS sequence"/>
</dbReference>
<dbReference type="InterPro" id="IPR023696">
    <property type="entry name" value="Ureohydrolase_dom_sf"/>
</dbReference>
<dbReference type="GO" id="GO:0005829">
    <property type="term" value="C:cytosol"/>
    <property type="evidence" value="ECO:0007669"/>
    <property type="project" value="TreeGrafter"/>
</dbReference>
<dbReference type="InterPro" id="IPR006035">
    <property type="entry name" value="Ureohydrolase"/>
</dbReference>
<sequence length="278" mass="29028">MRLTLVLAPYDSGHHHAGMGLGPEAILAGGLVEALTLNGHDVAVEDIGEVGDAQGREITTGFAVCRAVAEKVRESIAAGRFPVVLAGNCLTAAGAVAGEGADAIVWADQHGDINTPETSTWGYLDGMALATVLGLCWRPLTASIPGFHTIDPARCLLVDARDLDPDEKRLLESLPILRAPCGDAVAQVEKLKAAGATKAHLHLDLDVHDPALLQANRYATPGGPSPEELRRMACGVARSIPVAGVTISAYDPAYDPKAEVPPLVGELLNELLAALERI</sequence>
<proteinExistence type="inferred from homology"/>
<dbReference type="PANTHER" id="PTHR43782:SF3">
    <property type="entry name" value="ARGINASE"/>
    <property type="match status" value="1"/>
</dbReference>
<keyword evidence="2" id="KW-0378">Hydrolase</keyword>
<dbReference type="CDD" id="cd09999">
    <property type="entry name" value="Arginase-like_1"/>
    <property type="match status" value="1"/>
</dbReference>
<dbReference type="Gene3D" id="3.40.800.10">
    <property type="entry name" value="Ureohydrolase domain"/>
    <property type="match status" value="1"/>
</dbReference>
<accession>A0A2P7S1L1</accession>
<keyword evidence="1" id="KW-0479">Metal-binding</keyword>
<dbReference type="GO" id="GO:0030145">
    <property type="term" value="F:manganese ion binding"/>
    <property type="evidence" value="ECO:0007669"/>
    <property type="project" value="TreeGrafter"/>
</dbReference>
<keyword evidence="6" id="KW-1185">Reference proteome</keyword>